<proteinExistence type="predicted"/>
<keyword evidence="7" id="KW-1185">Reference proteome</keyword>
<dbReference type="GO" id="GO:0008270">
    <property type="term" value="F:zinc ion binding"/>
    <property type="evidence" value="ECO:0007669"/>
    <property type="project" value="UniProtKB-KW"/>
</dbReference>
<dbReference type="InterPro" id="IPR036236">
    <property type="entry name" value="Znf_C2H2_sf"/>
</dbReference>
<keyword evidence="3" id="KW-0862">Zinc</keyword>
<feature type="region of interest" description="Disordered" evidence="4">
    <location>
        <begin position="142"/>
        <end position="257"/>
    </location>
</feature>
<dbReference type="AlphaFoldDB" id="A0AAF0DN34"/>
<feature type="region of interest" description="Disordered" evidence="4">
    <location>
        <begin position="280"/>
        <end position="304"/>
    </location>
</feature>
<feature type="region of interest" description="Disordered" evidence="4">
    <location>
        <begin position="29"/>
        <end position="118"/>
    </location>
</feature>
<dbReference type="GO" id="GO:0000398">
    <property type="term" value="P:mRNA splicing, via spliceosome"/>
    <property type="evidence" value="ECO:0007669"/>
    <property type="project" value="InterPro"/>
</dbReference>
<dbReference type="InterPro" id="IPR040023">
    <property type="entry name" value="WBP4"/>
</dbReference>
<name>A0AAF0DN34_9EURO</name>
<dbReference type="Proteomes" id="UP001219355">
    <property type="component" value="Chromosome 4"/>
</dbReference>
<evidence type="ECO:0000256" key="1">
    <source>
        <dbReference type="ARBA" id="ARBA00022723"/>
    </source>
</evidence>
<dbReference type="GO" id="GO:0003959">
    <property type="term" value="F:NADPH dehydrogenase activity"/>
    <property type="evidence" value="ECO:0007669"/>
    <property type="project" value="UniProtKB-EC"/>
</dbReference>
<feature type="compositionally biased region" description="Basic and acidic residues" evidence="4">
    <location>
        <begin position="43"/>
        <end position="69"/>
    </location>
</feature>
<dbReference type="GO" id="GO:0003723">
    <property type="term" value="F:RNA binding"/>
    <property type="evidence" value="ECO:0007669"/>
    <property type="project" value="TreeGrafter"/>
</dbReference>
<evidence type="ECO:0000313" key="7">
    <source>
        <dbReference type="Proteomes" id="UP001219355"/>
    </source>
</evidence>
<dbReference type="Gene3D" id="3.30.160.60">
    <property type="entry name" value="Classic Zinc Finger"/>
    <property type="match status" value="1"/>
</dbReference>
<dbReference type="InterPro" id="IPR013085">
    <property type="entry name" value="U1-CZ_Znf_C2H2"/>
</dbReference>
<dbReference type="InterPro" id="IPR003604">
    <property type="entry name" value="Matrin/U1-like-C_Znf_C2H2"/>
</dbReference>
<keyword evidence="2" id="KW-0863">Zinc-finger</keyword>
<dbReference type="PANTHER" id="PTHR13173">
    <property type="entry name" value="WW DOMAIN BINDING PROTEIN 4"/>
    <property type="match status" value="1"/>
</dbReference>
<sequence length="304" mass="34058">MSEYWKSTPKYWCKHCKTYVRDTPFERTQHEATGKHQGNLKRFLRDVHRSQDKDQRESQKAKSEVERLKGLVASPAPGAPPDGKLPPWRRSGGNSGSGASTSMSATKEERKRQMQQLAEMGVAIPEEFRPELAMAGEWKTVSETPIMDHTQRDMSAMAKGVKRRRLDGEGEDEEDVADSAAPEAERPKKVWGSAFKDHPGGGRDDEDLDALLSMTTTNIRGKKTKLEPRLEDEDVKKEEETEEAPIAEPEGSDMTAKIEGDGNIYREELRGGAIDNARLAEAGSVDEPTPPVVFKKRKQKQTKR</sequence>
<evidence type="ECO:0000256" key="3">
    <source>
        <dbReference type="ARBA" id="ARBA00022833"/>
    </source>
</evidence>
<evidence type="ECO:0000313" key="6">
    <source>
        <dbReference type="EMBL" id="WEW60727.1"/>
    </source>
</evidence>
<dbReference type="EC" id="1.6.99.1" evidence="6"/>
<dbReference type="GO" id="GO:0071011">
    <property type="term" value="C:precatalytic spliceosome"/>
    <property type="evidence" value="ECO:0007669"/>
    <property type="project" value="TreeGrafter"/>
</dbReference>
<dbReference type="EMBL" id="CP120630">
    <property type="protein sequence ID" value="WEW60727.1"/>
    <property type="molecule type" value="Genomic_DNA"/>
</dbReference>
<evidence type="ECO:0000259" key="5">
    <source>
        <dbReference type="SMART" id="SM00451"/>
    </source>
</evidence>
<protein>
    <submittedName>
        <fullName evidence="6">C2H2-type zinc finger protein</fullName>
        <ecNumber evidence="6">1.6.99.1</ecNumber>
    </submittedName>
</protein>
<dbReference type="SUPFAM" id="SSF57667">
    <property type="entry name" value="beta-beta-alpha zinc fingers"/>
    <property type="match status" value="1"/>
</dbReference>
<gene>
    <name evidence="6" type="ORF">PRK78_006214</name>
</gene>
<evidence type="ECO:0000256" key="2">
    <source>
        <dbReference type="ARBA" id="ARBA00022771"/>
    </source>
</evidence>
<keyword evidence="1" id="KW-0479">Metal-binding</keyword>
<feature type="domain" description="U1-type" evidence="5">
    <location>
        <begin position="8"/>
        <end position="43"/>
    </location>
</feature>
<feature type="compositionally biased region" description="Basic residues" evidence="4">
    <location>
        <begin position="294"/>
        <end position="304"/>
    </location>
</feature>
<dbReference type="Pfam" id="PF06220">
    <property type="entry name" value="zf-U1"/>
    <property type="match status" value="1"/>
</dbReference>
<evidence type="ECO:0000256" key="4">
    <source>
        <dbReference type="SAM" id="MobiDB-lite"/>
    </source>
</evidence>
<organism evidence="6 7">
    <name type="scientific">Emydomyces testavorans</name>
    <dbReference type="NCBI Taxonomy" id="2070801"/>
    <lineage>
        <taxon>Eukaryota</taxon>
        <taxon>Fungi</taxon>
        <taxon>Dikarya</taxon>
        <taxon>Ascomycota</taxon>
        <taxon>Pezizomycotina</taxon>
        <taxon>Eurotiomycetes</taxon>
        <taxon>Eurotiomycetidae</taxon>
        <taxon>Onygenales</taxon>
        <taxon>Nannizziopsiaceae</taxon>
        <taxon>Emydomyces</taxon>
    </lineage>
</organism>
<reference evidence="6" key="1">
    <citation type="submission" date="2023-03" db="EMBL/GenBank/DDBJ databases">
        <title>Emydomyces testavorans Genome Sequence.</title>
        <authorList>
            <person name="Hoyer L."/>
        </authorList>
    </citation>
    <scope>NUCLEOTIDE SEQUENCE</scope>
    <source>
        <strain evidence="6">16-2883</strain>
    </source>
</reference>
<dbReference type="PANTHER" id="PTHR13173:SF10">
    <property type="entry name" value="WW DOMAIN-BINDING PROTEIN 4"/>
    <property type="match status" value="1"/>
</dbReference>
<accession>A0AAF0DN34</accession>
<keyword evidence="6" id="KW-0560">Oxidoreductase</keyword>
<feature type="compositionally biased region" description="Basic and acidic residues" evidence="4">
    <location>
        <begin position="224"/>
        <end position="239"/>
    </location>
</feature>
<dbReference type="SMART" id="SM00451">
    <property type="entry name" value="ZnF_U1"/>
    <property type="match status" value="1"/>
</dbReference>